<dbReference type="STRING" id="121845.A0A3Q0J0R7"/>
<feature type="compositionally biased region" description="Basic and acidic residues" evidence="1">
    <location>
        <begin position="155"/>
        <end position="169"/>
    </location>
</feature>
<gene>
    <name evidence="3" type="primary">LOC103512937</name>
</gene>
<dbReference type="GeneID" id="103512937"/>
<evidence type="ECO:0000313" key="2">
    <source>
        <dbReference type="Proteomes" id="UP000079169"/>
    </source>
</evidence>
<feature type="region of interest" description="Disordered" evidence="1">
    <location>
        <begin position="453"/>
        <end position="476"/>
    </location>
</feature>
<dbReference type="PaxDb" id="121845-A0A3Q0J0R7"/>
<feature type="compositionally biased region" description="Basic and acidic residues" evidence="1">
    <location>
        <begin position="453"/>
        <end position="464"/>
    </location>
</feature>
<dbReference type="AlphaFoldDB" id="A0A3Q0J0R7"/>
<reference evidence="3" key="1">
    <citation type="submission" date="2025-08" db="UniProtKB">
        <authorList>
            <consortium name="RefSeq"/>
        </authorList>
    </citation>
    <scope>IDENTIFICATION</scope>
</reference>
<dbReference type="KEGG" id="dci:103512937"/>
<sequence>MASTSVDCESNMARTERETVDFHLDTGDVGYLLGDELDFEIAIRNGKEIPRNLTQKRQYLRGLIKKVKEGKIRVDDTRVMFSGEDLELVGIVDELIRRGENASENLEKRKIKARLNHYVRRISTWPNDDDETNRIKTETLNKVKICLEQLQPSYSEEHSSDEHTEDIQVKPKYQGKTQNREIRLNVNTRTTDPDRSLEPPEQRRSYPVRSLGPREQSFEEEIAEERQSVASDSIMYRERRLRKDPKIYQWNLEFSGTNMAIEDFLDEIDLKRNARGLTWDDILNCCGDLFVGEAKLWYMSKRTEFQSWNHLVRELRRAYENRNFDLLLLEQILTRRQGPTESVISYIATMRIMLGRLVEPMSLEQQLRLIIKNTLPRYQEGLQFKCILTYDELEYALKSMESIHEPANHSTEPRFTRVHDNSPRYNHQSSNPAFNYQDRNLNKNYSRRNYENKHYDNRNYDHNSNKRNFQYGNNQNSYNRQSYFNNSNGNKHGFSGNYRRENFNYNNQHRNNFQGNDRREFQGQNQNWNVYNNYGNQGLKNFNRDNQNRNQTQNLRFYNQQNVEQSPNFSRQRKN</sequence>
<dbReference type="Proteomes" id="UP000079169">
    <property type="component" value="Unplaced"/>
</dbReference>
<feature type="region of interest" description="Disordered" evidence="1">
    <location>
        <begin position="419"/>
        <end position="440"/>
    </location>
</feature>
<feature type="compositionally biased region" description="Polar residues" evidence="1">
    <location>
        <begin position="423"/>
        <end position="440"/>
    </location>
</feature>
<accession>A0A3Q0J0R7</accession>
<evidence type="ECO:0000313" key="3">
    <source>
        <dbReference type="RefSeq" id="XP_026682067.1"/>
    </source>
</evidence>
<feature type="region of interest" description="Disordered" evidence="1">
    <location>
        <begin position="152"/>
        <end position="225"/>
    </location>
</feature>
<dbReference type="RefSeq" id="XP_026682067.1">
    <property type="nucleotide sequence ID" value="XM_026826266.1"/>
</dbReference>
<feature type="compositionally biased region" description="Basic and acidic residues" evidence="1">
    <location>
        <begin position="191"/>
        <end position="204"/>
    </location>
</feature>
<name>A0A3Q0J0R7_DIACI</name>
<protein>
    <submittedName>
        <fullName evidence="3">Uncharacterized protein LOC103512937</fullName>
    </submittedName>
</protein>
<keyword evidence="2" id="KW-1185">Reference proteome</keyword>
<evidence type="ECO:0000256" key="1">
    <source>
        <dbReference type="SAM" id="MobiDB-lite"/>
    </source>
</evidence>
<organism evidence="2 3">
    <name type="scientific">Diaphorina citri</name>
    <name type="common">Asian citrus psyllid</name>
    <dbReference type="NCBI Taxonomy" id="121845"/>
    <lineage>
        <taxon>Eukaryota</taxon>
        <taxon>Metazoa</taxon>
        <taxon>Ecdysozoa</taxon>
        <taxon>Arthropoda</taxon>
        <taxon>Hexapoda</taxon>
        <taxon>Insecta</taxon>
        <taxon>Pterygota</taxon>
        <taxon>Neoptera</taxon>
        <taxon>Paraneoptera</taxon>
        <taxon>Hemiptera</taxon>
        <taxon>Sternorrhyncha</taxon>
        <taxon>Psylloidea</taxon>
        <taxon>Psyllidae</taxon>
        <taxon>Diaphorininae</taxon>
        <taxon>Diaphorina</taxon>
    </lineage>
</organism>
<feature type="compositionally biased region" description="Polar residues" evidence="1">
    <location>
        <begin position="466"/>
        <end position="476"/>
    </location>
</feature>
<proteinExistence type="predicted"/>